<dbReference type="Gene3D" id="2.30.42.10">
    <property type="match status" value="1"/>
</dbReference>
<keyword evidence="21" id="KW-1185">Reference proteome</keyword>
<comment type="catalytic activity">
    <reaction evidence="1">
        <text>Acts on substrates that are at least partially unfolded. The cleavage site P1 residue is normally between a pair of hydrophobic residues, such as Val-|-Val.</text>
        <dbReference type="EC" id="3.4.21.107"/>
    </reaction>
</comment>
<keyword evidence="13" id="KW-0346">Stress response</keyword>
<feature type="binding site" evidence="16">
    <location>
        <position position="111"/>
    </location>
    <ligand>
        <name>substrate</name>
    </ligand>
</feature>
<dbReference type="Pfam" id="PF00595">
    <property type="entry name" value="PDZ"/>
    <property type="match status" value="1"/>
</dbReference>
<dbReference type="InterPro" id="IPR036034">
    <property type="entry name" value="PDZ_sf"/>
</dbReference>
<dbReference type="Gene3D" id="2.30.42.60">
    <property type="match status" value="1"/>
</dbReference>
<feature type="binding site" evidence="16">
    <location>
        <position position="141"/>
    </location>
    <ligand>
        <name>substrate</name>
    </ligand>
</feature>
<feature type="signal peptide" evidence="18">
    <location>
        <begin position="1"/>
        <end position="23"/>
    </location>
</feature>
<evidence type="ECO:0000256" key="4">
    <source>
        <dbReference type="ARBA" id="ARBA00010541"/>
    </source>
</evidence>
<dbReference type="PANTHER" id="PTHR22939">
    <property type="entry name" value="SERINE PROTEASE FAMILY S1C HTRA-RELATED"/>
    <property type="match status" value="1"/>
</dbReference>
<feature type="compositionally biased region" description="Acidic residues" evidence="17">
    <location>
        <begin position="363"/>
        <end position="376"/>
    </location>
</feature>
<proteinExistence type="inferred from homology"/>
<organism evidence="20 21">
    <name type="scientific">Thiolapillus brandeum</name>
    <dbReference type="NCBI Taxonomy" id="1076588"/>
    <lineage>
        <taxon>Bacteria</taxon>
        <taxon>Pseudomonadati</taxon>
        <taxon>Pseudomonadota</taxon>
        <taxon>Gammaproteobacteria</taxon>
        <taxon>Chromatiales</taxon>
        <taxon>Sedimenticolaceae</taxon>
        <taxon>Thiolapillus</taxon>
    </lineage>
</organism>
<evidence type="ECO:0000256" key="9">
    <source>
        <dbReference type="ARBA" id="ARBA00022737"/>
    </source>
</evidence>
<keyword evidence="12" id="KW-0720">Serine protease</keyword>
<dbReference type="NCBIfam" id="TIGR02037">
    <property type="entry name" value="degP_htrA_DO"/>
    <property type="match status" value="1"/>
</dbReference>
<dbReference type="CDD" id="cd10839">
    <property type="entry name" value="cpPDZ1_DegP-like"/>
    <property type="match status" value="1"/>
</dbReference>
<feature type="active site" description="Charge relay system" evidence="15">
    <location>
        <position position="214"/>
    </location>
</feature>
<feature type="domain" description="PDZ" evidence="19">
    <location>
        <begin position="391"/>
        <end position="465"/>
    </location>
</feature>
<accession>A0A7U6GI74</accession>
<keyword evidence="10" id="KW-0574">Periplasm</keyword>
<dbReference type="InterPro" id="IPR001940">
    <property type="entry name" value="Peptidase_S1C"/>
</dbReference>
<evidence type="ECO:0000256" key="6">
    <source>
        <dbReference type="ARBA" id="ARBA00013958"/>
    </source>
</evidence>
<dbReference type="SUPFAM" id="SSF50156">
    <property type="entry name" value="PDZ domain-like"/>
    <property type="match status" value="2"/>
</dbReference>
<evidence type="ECO:0000256" key="1">
    <source>
        <dbReference type="ARBA" id="ARBA00001772"/>
    </source>
</evidence>
<dbReference type="PANTHER" id="PTHR22939:SF130">
    <property type="entry name" value="PERIPLASMIC SERINE ENDOPROTEASE DEGP-LIKE-RELATED"/>
    <property type="match status" value="1"/>
</dbReference>
<evidence type="ECO:0000256" key="5">
    <source>
        <dbReference type="ARBA" id="ARBA00013035"/>
    </source>
</evidence>
<feature type="region of interest" description="Disordered" evidence="17">
    <location>
        <begin position="359"/>
        <end position="383"/>
    </location>
</feature>
<dbReference type="Gene3D" id="2.40.10.120">
    <property type="match status" value="1"/>
</dbReference>
<protein>
    <recommendedName>
        <fullName evidence="6">Probable periplasmic serine endoprotease DegP-like</fullName>
        <ecNumber evidence="5">3.4.21.107</ecNumber>
    </recommendedName>
    <alternativeName>
        <fullName evidence="14">Protease Do</fullName>
    </alternativeName>
</protein>
<feature type="chain" id="PRO_5038688750" description="Probable periplasmic serine endoprotease DegP-like" evidence="18">
    <location>
        <begin position="24"/>
        <end position="477"/>
    </location>
</feature>
<evidence type="ECO:0000256" key="8">
    <source>
        <dbReference type="ARBA" id="ARBA00022729"/>
    </source>
</evidence>
<feature type="domain" description="PDZ" evidence="19">
    <location>
        <begin position="265"/>
        <end position="349"/>
    </location>
</feature>
<comment type="similarity">
    <text evidence="4">Belongs to the peptidase S1C family.</text>
</comment>
<dbReference type="KEGG" id="tbn:TBH_C1125"/>
<evidence type="ECO:0000256" key="2">
    <source>
        <dbReference type="ARBA" id="ARBA00002610"/>
    </source>
</evidence>
<dbReference type="EMBL" id="AP012273">
    <property type="protein sequence ID" value="BAO44053.1"/>
    <property type="molecule type" value="Genomic_DNA"/>
</dbReference>
<evidence type="ECO:0000256" key="3">
    <source>
        <dbReference type="ARBA" id="ARBA00004418"/>
    </source>
</evidence>
<reference evidence="20 21" key="1">
    <citation type="journal article" date="2014" name="PLoS ONE">
        <title>Physiological and genomic features of a novel sulfur-oxidizing gammaproteobacterium belonging to a previously uncultivated symbiotic lineage isolated from a hydrothermal vent.</title>
        <authorList>
            <person name="Nunoura T."/>
            <person name="Takaki Y."/>
            <person name="Kazama H."/>
            <person name="Kakuta J."/>
            <person name="Shimamura S."/>
            <person name="Makita H."/>
            <person name="Hirai M."/>
            <person name="Miyazaki M."/>
            <person name="Takai K."/>
        </authorList>
    </citation>
    <scope>NUCLEOTIDE SEQUENCE [LARGE SCALE GENOMIC DNA]</scope>
    <source>
        <strain evidence="20 21">Hiromi1</strain>
    </source>
</reference>
<dbReference type="Proteomes" id="UP000031631">
    <property type="component" value="Chromosome"/>
</dbReference>
<evidence type="ECO:0000256" key="16">
    <source>
        <dbReference type="PIRSR" id="PIRSR611782-2"/>
    </source>
</evidence>
<name>A0A7U6GI74_9GAMM</name>
<evidence type="ECO:0000256" key="7">
    <source>
        <dbReference type="ARBA" id="ARBA00022670"/>
    </source>
</evidence>
<dbReference type="AlphaFoldDB" id="A0A7U6GI74"/>
<comment type="function">
    <text evidence="2">Might be efficient in the degradation of transiently denatured and unfolded proteins which accumulate in the periplasm following stress conditions.</text>
</comment>
<evidence type="ECO:0000256" key="13">
    <source>
        <dbReference type="ARBA" id="ARBA00023016"/>
    </source>
</evidence>
<dbReference type="GO" id="GO:0004252">
    <property type="term" value="F:serine-type endopeptidase activity"/>
    <property type="evidence" value="ECO:0007669"/>
    <property type="project" value="InterPro"/>
</dbReference>
<dbReference type="Pfam" id="PF13180">
    <property type="entry name" value="PDZ_2"/>
    <property type="match status" value="1"/>
</dbReference>
<evidence type="ECO:0000313" key="20">
    <source>
        <dbReference type="EMBL" id="BAO44053.1"/>
    </source>
</evidence>
<dbReference type="InterPro" id="IPR009003">
    <property type="entry name" value="Peptidase_S1_PA"/>
</dbReference>
<comment type="subcellular location">
    <subcellularLocation>
        <location evidence="3">Periplasm</location>
    </subcellularLocation>
</comment>
<feature type="active site" description="Charge relay system" evidence="15">
    <location>
        <position position="111"/>
    </location>
</feature>
<dbReference type="GO" id="GO:0006508">
    <property type="term" value="P:proteolysis"/>
    <property type="evidence" value="ECO:0007669"/>
    <property type="project" value="UniProtKB-KW"/>
</dbReference>
<sequence length="477" mass="50799">MKLAGMKTAFLMLLMLLAPGIQAHGLPDFTGLVEQNAPAVVNISTVSHGSTSQAHSFHSPENMPLPETSPFNELFRRFFEEQQGALPPEETESLGSGFIVSPDGYVLTNRHVVDGADEVIVRLSNRKSYEAKVVGSDQASDIALLKIDATDLPVVKIGSSKDLKIGEWVLAIGSPFGFEATVTAGIVSAKGRSLPSENYVPYIQTDVAINPGNSGGPLFNLQGEVVGINSQIFSRSGGFMGLSFAVPIELAMNVVNQLRKDGHVTRGYLGVLIQDIDRNLAESFGMDYPRGALVAKVIEDSPAARGGLQAGDVILEFNGRLLRDSSQLPPMVGTTPVGSDVMLKVLRHGREMPLTVRLAELPPQDEADDSGQEEAAGEEKAQKSNRLGLVFSELKKEERQELGIPDDQGVLVSQVTAEAAAASIQPGDVILMMDGQKITSIAQLQKLIEAAPAGKSVAFLVQKASGPVFLALHMPGD</sequence>
<dbReference type="FunFam" id="2.40.10.120:FF:000007">
    <property type="entry name" value="Periplasmic serine endoprotease DegP-like"/>
    <property type="match status" value="1"/>
</dbReference>
<dbReference type="EC" id="3.4.21.107" evidence="5"/>
<evidence type="ECO:0000256" key="10">
    <source>
        <dbReference type="ARBA" id="ARBA00022764"/>
    </source>
</evidence>
<evidence type="ECO:0000259" key="19">
    <source>
        <dbReference type="PROSITE" id="PS50106"/>
    </source>
</evidence>
<keyword evidence="11" id="KW-0378">Hydrolase</keyword>
<feature type="active site" description="Charge relay system" evidence="15">
    <location>
        <position position="141"/>
    </location>
</feature>
<dbReference type="GO" id="GO:0042597">
    <property type="term" value="C:periplasmic space"/>
    <property type="evidence" value="ECO:0007669"/>
    <property type="project" value="UniProtKB-SubCell"/>
</dbReference>
<evidence type="ECO:0000256" key="11">
    <source>
        <dbReference type="ARBA" id="ARBA00022801"/>
    </source>
</evidence>
<evidence type="ECO:0000256" key="15">
    <source>
        <dbReference type="PIRSR" id="PIRSR611782-1"/>
    </source>
</evidence>
<dbReference type="SMART" id="SM00228">
    <property type="entry name" value="PDZ"/>
    <property type="match status" value="2"/>
</dbReference>
<evidence type="ECO:0000256" key="18">
    <source>
        <dbReference type="SAM" id="SignalP"/>
    </source>
</evidence>
<keyword evidence="9" id="KW-0677">Repeat</keyword>
<evidence type="ECO:0000256" key="12">
    <source>
        <dbReference type="ARBA" id="ARBA00022825"/>
    </source>
</evidence>
<keyword evidence="7 20" id="KW-0645">Protease</keyword>
<dbReference type="SUPFAM" id="SSF50494">
    <property type="entry name" value="Trypsin-like serine proteases"/>
    <property type="match status" value="1"/>
</dbReference>
<evidence type="ECO:0000313" key="21">
    <source>
        <dbReference type="Proteomes" id="UP000031631"/>
    </source>
</evidence>
<dbReference type="OrthoDB" id="9758917at2"/>
<evidence type="ECO:0000256" key="14">
    <source>
        <dbReference type="ARBA" id="ARBA00032850"/>
    </source>
</evidence>
<dbReference type="PROSITE" id="PS50106">
    <property type="entry name" value="PDZ"/>
    <property type="match status" value="2"/>
</dbReference>
<dbReference type="PRINTS" id="PR00834">
    <property type="entry name" value="PROTEASES2C"/>
</dbReference>
<gene>
    <name evidence="20" type="ORF">TBH_C1125</name>
</gene>
<dbReference type="InterPro" id="IPR001478">
    <property type="entry name" value="PDZ"/>
</dbReference>
<evidence type="ECO:0000256" key="17">
    <source>
        <dbReference type="SAM" id="MobiDB-lite"/>
    </source>
</evidence>
<feature type="binding site" evidence="16">
    <location>
        <begin position="212"/>
        <end position="214"/>
    </location>
    <ligand>
        <name>substrate</name>
    </ligand>
</feature>
<dbReference type="InterPro" id="IPR011782">
    <property type="entry name" value="Pept_S1C_Do"/>
</dbReference>
<dbReference type="Pfam" id="PF13365">
    <property type="entry name" value="Trypsin_2"/>
    <property type="match status" value="1"/>
</dbReference>
<keyword evidence="8 18" id="KW-0732">Signal</keyword>